<organism evidence="1 2">
    <name type="scientific">Meloidogyne incognita</name>
    <name type="common">Southern root-knot nematode worm</name>
    <name type="synonym">Oxyuris incognita</name>
    <dbReference type="NCBI Taxonomy" id="6306"/>
    <lineage>
        <taxon>Eukaryota</taxon>
        <taxon>Metazoa</taxon>
        <taxon>Ecdysozoa</taxon>
        <taxon>Nematoda</taxon>
        <taxon>Chromadorea</taxon>
        <taxon>Rhabditida</taxon>
        <taxon>Tylenchina</taxon>
        <taxon>Tylenchomorpha</taxon>
        <taxon>Tylenchoidea</taxon>
        <taxon>Meloidogynidae</taxon>
        <taxon>Meloidogyninae</taxon>
        <taxon>Meloidogyne</taxon>
        <taxon>Meloidogyne incognita group</taxon>
    </lineage>
</organism>
<keyword evidence="1" id="KW-1185">Reference proteome</keyword>
<accession>A0A914KP38</accession>
<sequence length="70" mass="8508">MEVHKDVFVFHSHFAFELSFNFHFVVTQPYTTVIHFFNCWLSNTFPHFFSDNIYLRSSVDNHFNIQFSKL</sequence>
<dbReference type="WBParaSite" id="Minc3s00064g03253">
    <property type="protein sequence ID" value="Minc3s00064g03253"/>
    <property type="gene ID" value="Minc3s00064g03253"/>
</dbReference>
<dbReference type="Proteomes" id="UP000887563">
    <property type="component" value="Unplaced"/>
</dbReference>
<protein>
    <submittedName>
        <fullName evidence="2">Ovule protein</fullName>
    </submittedName>
</protein>
<evidence type="ECO:0000313" key="1">
    <source>
        <dbReference type="Proteomes" id="UP000887563"/>
    </source>
</evidence>
<proteinExistence type="predicted"/>
<name>A0A914KP38_MELIC</name>
<evidence type="ECO:0000313" key="2">
    <source>
        <dbReference type="WBParaSite" id="Minc3s00064g03253"/>
    </source>
</evidence>
<dbReference type="AlphaFoldDB" id="A0A914KP38"/>
<reference evidence="2" key="1">
    <citation type="submission" date="2022-11" db="UniProtKB">
        <authorList>
            <consortium name="WormBaseParasite"/>
        </authorList>
    </citation>
    <scope>IDENTIFICATION</scope>
</reference>